<dbReference type="EMBL" id="CP048739">
    <property type="protein sequence ID" value="QIB76046.1"/>
    <property type="molecule type" value="Genomic_DNA"/>
</dbReference>
<name>A0A482TBG8_9EURY</name>
<dbReference type="GeneID" id="9989589"/>
<reference evidence="2 5" key="2">
    <citation type="submission" date="2020-02" db="EMBL/GenBank/DDBJ databases">
        <title>Whole genome sequence of Halogeometricum borinquense strain wsp4.</title>
        <authorList>
            <person name="Verma D.K."/>
            <person name="Gopal K."/>
            <person name="Prasad E.S."/>
        </authorList>
    </citation>
    <scope>NUCLEOTIDE SEQUENCE [LARGE SCALE GENOMIC DNA]</scope>
    <source>
        <strain evidence="5">wsp4</strain>
        <strain evidence="2">Wsp4</strain>
    </source>
</reference>
<protein>
    <recommendedName>
        <fullName evidence="1">DUF7513 domain-containing protein</fullName>
    </recommendedName>
</protein>
<evidence type="ECO:0000313" key="3">
    <source>
        <dbReference type="EMBL" id="RYJ08383.1"/>
    </source>
</evidence>
<reference evidence="3 4" key="1">
    <citation type="submission" date="2018-12" db="EMBL/GenBank/DDBJ databases">
        <title>Genome analysis provides insights into bioremediation potentialities of Halogeometricum borinquense strain N11.</title>
        <authorList>
            <person name="Najjari A."/>
            <person name="Youssef N."/>
            <person name="Fhoula I."/>
            <person name="Ben Dhia O."/>
            <person name="Mahjoubi M."/>
            <person name="Ouzari H.I."/>
            <person name="Cherif A."/>
        </authorList>
    </citation>
    <scope>NUCLEOTIDE SEQUENCE [LARGE SCALE GENOMIC DNA]</scope>
    <source>
        <strain evidence="3 4">N11</strain>
    </source>
</reference>
<organism evidence="3 4">
    <name type="scientific">Halogeometricum borinquense</name>
    <dbReference type="NCBI Taxonomy" id="60847"/>
    <lineage>
        <taxon>Archaea</taxon>
        <taxon>Methanobacteriati</taxon>
        <taxon>Methanobacteriota</taxon>
        <taxon>Stenosarchaea group</taxon>
        <taxon>Halobacteria</taxon>
        <taxon>Halobacteriales</taxon>
        <taxon>Haloferacaceae</taxon>
        <taxon>Halogeometricum</taxon>
    </lineage>
</organism>
<dbReference type="InterPro" id="IPR055935">
    <property type="entry name" value="DUF7513"/>
</dbReference>
<dbReference type="AlphaFoldDB" id="A0A482TBG8"/>
<dbReference type="OMA" id="WRFRSSE"/>
<accession>A0A482TBG8</accession>
<gene>
    <name evidence="3" type="ORF">ELS19_17710</name>
    <name evidence="2" type="ORF">G3I44_18245</name>
</gene>
<proteinExistence type="predicted"/>
<dbReference type="EMBL" id="RZHH01000003">
    <property type="protein sequence ID" value="RYJ08383.1"/>
    <property type="molecule type" value="Genomic_DNA"/>
</dbReference>
<dbReference type="RefSeq" id="WP_006053337.1">
    <property type="nucleotide sequence ID" value="NZ_CP048739.1"/>
</dbReference>
<dbReference type="Proteomes" id="UP000465846">
    <property type="component" value="Chromosome"/>
</dbReference>
<feature type="domain" description="DUF7513" evidence="1">
    <location>
        <begin position="1"/>
        <end position="81"/>
    </location>
</feature>
<evidence type="ECO:0000259" key="1">
    <source>
        <dbReference type="Pfam" id="PF24353"/>
    </source>
</evidence>
<evidence type="ECO:0000313" key="4">
    <source>
        <dbReference type="Proteomes" id="UP000294028"/>
    </source>
</evidence>
<evidence type="ECO:0000313" key="2">
    <source>
        <dbReference type="EMBL" id="QIB76046.1"/>
    </source>
</evidence>
<sequence>MSLLEKYLAGFQLRSRKPTFEPGTRVSVFITGQDGTDLVARVGDSKIRITDAPVEYLNDRVLVEIDEFDDNDHVAEGTFIEKVGESSF</sequence>
<evidence type="ECO:0000313" key="5">
    <source>
        <dbReference type="Proteomes" id="UP000465846"/>
    </source>
</evidence>
<dbReference type="Proteomes" id="UP000294028">
    <property type="component" value="Unassembled WGS sequence"/>
</dbReference>
<dbReference type="Pfam" id="PF24353">
    <property type="entry name" value="DUF7513"/>
    <property type="match status" value="1"/>
</dbReference>